<dbReference type="InterPro" id="IPR051910">
    <property type="entry name" value="ComF/GntX_DNA_util-trans"/>
</dbReference>
<organism evidence="3 4">
    <name type="scientific">Niastella populi</name>
    <dbReference type="NCBI Taxonomy" id="550983"/>
    <lineage>
        <taxon>Bacteria</taxon>
        <taxon>Pseudomonadati</taxon>
        <taxon>Bacteroidota</taxon>
        <taxon>Chitinophagia</taxon>
        <taxon>Chitinophagales</taxon>
        <taxon>Chitinophagaceae</taxon>
        <taxon>Niastella</taxon>
    </lineage>
</organism>
<dbReference type="PANTHER" id="PTHR47505">
    <property type="entry name" value="DNA UTILIZATION PROTEIN YHGH"/>
    <property type="match status" value="1"/>
</dbReference>
<dbReference type="CDD" id="cd06223">
    <property type="entry name" value="PRTases_typeI"/>
    <property type="match status" value="1"/>
</dbReference>
<dbReference type="PANTHER" id="PTHR47505:SF1">
    <property type="entry name" value="DNA UTILIZATION PROTEIN YHGH"/>
    <property type="match status" value="1"/>
</dbReference>
<dbReference type="SUPFAM" id="SSF53271">
    <property type="entry name" value="PRTase-like"/>
    <property type="match status" value="1"/>
</dbReference>
<dbReference type="AlphaFoldDB" id="A0A1V9FJE9"/>
<comment type="caution">
    <text evidence="3">The sequence shown here is derived from an EMBL/GenBank/DDBJ whole genome shotgun (WGS) entry which is preliminary data.</text>
</comment>
<sequence length="231" mass="26244">MFKNVLHPLLHLFVPHQCAGCGSDIMSRQQVLCMHCINRLPVTSFHNFPDNPVEKIFWGRMAVTAAASYLYFSKDSILQHIVHEIKYKGNKELGLYMGRKMGEALLHASRFNDIDALVPLPLFSARERKRGYNQAFLLCQGMKEVLPLPVLDKVIRRQTSSETQTTRNRIERWLNMQGRFELLQPDAISGKHILLVDDVITTGATLEACGQELLTAANTRLSIMTMAYTVK</sequence>
<evidence type="ECO:0000256" key="1">
    <source>
        <dbReference type="ARBA" id="ARBA00008007"/>
    </source>
</evidence>
<dbReference type="InterPro" id="IPR000836">
    <property type="entry name" value="PRTase_dom"/>
</dbReference>
<reference evidence="4" key="1">
    <citation type="submission" date="2016-04" db="EMBL/GenBank/DDBJ databases">
        <authorList>
            <person name="Chen L."/>
            <person name="Zhuang W."/>
            <person name="Wang G."/>
        </authorList>
    </citation>
    <scope>NUCLEOTIDE SEQUENCE [LARGE SCALE GENOMIC DNA]</scope>
    <source>
        <strain evidence="4">208</strain>
    </source>
</reference>
<dbReference type="STRING" id="550983.A4R26_03260"/>
<proteinExistence type="inferred from homology"/>
<dbReference type="Pfam" id="PF00156">
    <property type="entry name" value="Pribosyltran"/>
    <property type="match status" value="1"/>
</dbReference>
<evidence type="ECO:0000313" key="3">
    <source>
        <dbReference type="EMBL" id="OQP58488.1"/>
    </source>
</evidence>
<evidence type="ECO:0000259" key="2">
    <source>
        <dbReference type="Pfam" id="PF00156"/>
    </source>
</evidence>
<evidence type="ECO:0000313" key="4">
    <source>
        <dbReference type="Proteomes" id="UP000192276"/>
    </source>
</evidence>
<comment type="similarity">
    <text evidence="1">Belongs to the ComF/GntX family.</text>
</comment>
<protein>
    <submittedName>
        <fullName evidence="3">Phosphoribosyltransferase</fullName>
    </submittedName>
</protein>
<dbReference type="GO" id="GO:0016757">
    <property type="term" value="F:glycosyltransferase activity"/>
    <property type="evidence" value="ECO:0007669"/>
    <property type="project" value="UniProtKB-KW"/>
</dbReference>
<dbReference type="RefSeq" id="WP_081165803.1">
    <property type="nucleotide sequence ID" value="NZ_LWBP01000188.1"/>
</dbReference>
<keyword evidence="4" id="KW-1185">Reference proteome</keyword>
<dbReference type="InterPro" id="IPR029057">
    <property type="entry name" value="PRTase-like"/>
</dbReference>
<name>A0A1V9FJE9_9BACT</name>
<dbReference type="EMBL" id="LWBP01000188">
    <property type="protein sequence ID" value="OQP58488.1"/>
    <property type="molecule type" value="Genomic_DNA"/>
</dbReference>
<feature type="domain" description="Phosphoribosyltransferase" evidence="2">
    <location>
        <begin position="146"/>
        <end position="215"/>
    </location>
</feature>
<keyword evidence="3" id="KW-0328">Glycosyltransferase</keyword>
<accession>A0A1V9FJE9</accession>
<dbReference type="OrthoDB" id="9779910at2"/>
<dbReference type="Proteomes" id="UP000192276">
    <property type="component" value="Unassembled WGS sequence"/>
</dbReference>
<keyword evidence="3" id="KW-0808">Transferase</keyword>
<dbReference type="Gene3D" id="3.40.50.2020">
    <property type="match status" value="1"/>
</dbReference>
<gene>
    <name evidence="3" type="ORF">A4R26_03260</name>
</gene>